<dbReference type="KEGG" id="mjh:JH146_1472"/>
<sequence length="426" mass="48546">MKFLRLMVLLVMLSTLGVVFAEINPEWSIKFGENFFDYHISTTSNGSYIVVGGNSYLDNNQKKMNILVYLIDNKGKILWNRTIATSATDSFGMEDVKISKNGNYIVAVVDCSNGRGIYKQYVFILDKNGTILKKHNIKNGMPYLFVSEDGKYIFVGVKDKVYLIDRDNGISWIYETNGDITSMDMAKNNICVVGDEDGYVYLYNTSGLIWSYQTNESIGYVSIHPNGEVIGVCGYNNTIYLLNPNGRLIKESHIHTGDDWIVFFKITNKSNILIGCSMGCLYCLGKNLQPLWKIEISKLYDKICITPDGRYIALVNNFGDFPFLYGNKGLYVLNEHGKVLWRYSKGYIHDIKITDDGKYVVAVINDDLYLFDNQKCIKNYNPEALDYSEDVKLIIHITAIILVVLILSLILVLYLIKLENKKKQQK</sequence>
<accession>A0A076LKX5</accession>
<dbReference type="HOGENOM" id="CLU_671963_0_0_2"/>
<organism evidence="2 3">
    <name type="scientific">Methanocaldococcus bathoardescens</name>
    <dbReference type="NCBI Taxonomy" id="1301915"/>
    <lineage>
        <taxon>Archaea</taxon>
        <taxon>Methanobacteriati</taxon>
        <taxon>Methanobacteriota</taxon>
        <taxon>Methanomada group</taxon>
        <taxon>Methanococci</taxon>
        <taxon>Methanococcales</taxon>
        <taxon>Methanocaldococcaceae</taxon>
        <taxon>Methanocaldococcus</taxon>
    </lineage>
</organism>
<name>A0A076LKX5_9EURY</name>
<dbReference type="SUPFAM" id="SSF50969">
    <property type="entry name" value="YVTN repeat-like/Quinoprotein amine dehydrogenase"/>
    <property type="match status" value="1"/>
</dbReference>
<keyword evidence="1" id="KW-0812">Transmembrane</keyword>
<dbReference type="Proteomes" id="UP000028781">
    <property type="component" value="Chromosome"/>
</dbReference>
<dbReference type="InterPro" id="IPR011044">
    <property type="entry name" value="Quino_amine_DH_bsu"/>
</dbReference>
<reference evidence="2 3" key="1">
    <citation type="journal article" date="2015" name="Int. J. Syst. Evol. Microbiol.">
        <title>M ethanocaldococcus bathoardescens sp. nov., a hyperthermophilic methanogen isolated from a volcanically active deep-sea hydrothermal vent.</title>
        <authorList>
            <person name="Stewart L.C."/>
            <person name="Jung J.H."/>
            <person name="Kim Y.T."/>
            <person name="Kwon S.W."/>
            <person name="Park C.S."/>
            <person name="Holden J.F."/>
        </authorList>
    </citation>
    <scope>NUCLEOTIDE SEQUENCE [LARGE SCALE GENOMIC DNA]</scope>
    <source>
        <strain evidence="2 3">JH146</strain>
    </source>
</reference>
<dbReference type="InterPro" id="IPR001680">
    <property type="entry name" value="WD40_rpt"/>
</dbReference>
<dbReference type="InterPro" id="IPR015943">
    <property type="entry name" value="WD40/YVTN_repeat-like_dom_sf"/>
</dbReference>
<dbReference type="SUPFAM" id="SSF50998">
    <property type="entry name" value="Quinoprotein alcohol dehydrogenase-like"/>
    <property type="match status" value="1"/>
</dbReference>
<dbReference type="AlphaFoldDB" id="A0A076LKX5"/>
<dbReference type="OrthoDB" id="66122at2157"/>
<keyword evidence="1" id="KW-1133">Transmembrane helix</keyword>
<dbReference type="STRING" id="1301915.JH146_1472"/>
<dbReference type="GeneID" id="24892104"/>
<dbReference type="InterPro" id="IPR011047">
    <property type="entry name" value="Quinoprotein_ADH-like_sf"/>
</dbReference>
<dbReference type="SMART" id="SM00320">
    <property type="entry name" value="WD40"/>
    <property type="match status" value="3"/>
</dbReference>
<dbReference type="InterPro" id="IPR043765">
    <property type="entry name" value="DUF5711"/>
</dbReference>
<proteinExistence type="predicted"/>
<gene>
    <name evidence="2" type="ORF">JH146_1472</name>
</gene>
<evidence type="ECO:0000256" key="1">
    <source>
        <dbReference type="SAM" id="Phobius"/>
    </source>
</evidence>
<dbReference type="Gene3D" id="2.130.10.10">
    <property type="entry name" value="YVTN repeat-like/Quinoprotein amine dehydrogenase"/>
    <property type="match status" value="1"/>
</dbReference>
<evidence type="ECO:0000313" key="2">
    <source>
        <dbReference type="EMBL" id="AIJ06314.1"/>
    </source>
</evidence>
<feature type="transmembrane region" description="Helical" evidence="1">
    <location>
        <begin position="393"/>
        <end position="416"/>
    </location>
</feature>
<keyword evidence="3" id="KW-1185">Reference proteome</keyword>
<dbReference type="RefSeq" id="WP_048202397.1">
    <property type="nucleotide sequence ID" value="NZ_CP009149.1"/>
</dbReference>
<keyword evidence="1" id="KW-0472">Membrane</keyword>
<dbReference type="Pfam" id="PF18975">
    <property type="entry name" value="DUF5711"/>
    <property type="match status" value="1"/>
</dbReference>
<evidence type="ECO:0000313" key="3">
    <source>
        <dbReference type="Proteomes" id="UP000028781"/>
    </source>
</evidence>
<dbReference type="EMBL" id="CP009149">
    <property type="protein sequence ID" value="AIJ06314.1"/>
    <property type="molecule type" value="Genomic_DNA"/>
</dbReference>
<protein>
    <submittedName>
        <fullName evidence="2">WD40-domain containing protein</fullName>
    </submittedName>
</protein>